<sequence length="640" mass="72646">MCHIEEQELAALRYQAPLDHRECPCLPASHVTMVKGTGLVHTAPAHGHEDFLMALQYKLPVECQVDEQGKFMDGVMTELRGLKVLEEGNHSVLQLLTNTGGPRGSLLLKEELYTHSYPYDWRTRKPVIIRATKQWFIDTHRIKEAALAALEKVEILPQRLEAGMIRQLKNRPYWCISRQRVWGTPIPVFYDPDTNQPIVDRNIIQHVAKVLEEEGSDSWWSKGENDLLPPALIEKLQKNGKPLPKKGSDILDIWFDSGSSWHCVLGAPKADLYLEGVDQFNGWFLSSLLTSVAATGKAPYRMIYVHGFALDEHGRKMSKSLGNVVDPQEVTDGGRDSSRNPAYGADVLRWWVGSHAADHSTMSIGQQHLEQGRDSVQKIRAVLRFLLGSVRDYQPCQHSLPVQDLRPIDRYMLHLLHGHIQKIWLHYNNFHYNWVTKASLTFINTTLSGLYISSIRDRLYCDARLGSRRMSALLVLHHLLHQLLLSLAPILPHLAEEVAQHLTDNKDWRVFHQVITELPSSWHQPQLASAFEQCLTVREGLFKSSPASDWSKLQVHITAEESLMENLRMLQTSHTSSHSGLCELLQVSHVTLETDQDQKDGFSLRLSKAQGGKCLRCRRYTTEGGAELCARCLEVISSHE</sequence>
<keyword evidence="6" id="KW-0648">Protein biosynthesis</keyword>
<keyword evidence="7" id="KW-0030">Aminoacyl-tRNA synthetase</keyword>
<dbReference type="InterPro" id="IPR009080">
    <property type="entry name" value="tRNAsynth_Ia_anticodon-bd"/>
</dbReference>
<dbReference type="Pfam" id="PF08264">
    <property type="entry name" value="Anticodon_1"/>
    <property type="match status" value="1"/>
</dbReference>
<gene>
    <name evidence="11" type="ORF">O3P69_020010</name>
</gene>
<dbReference type="InterPro" id="IPR002300">
    <property type="entry name" value="aa-tRNA-synth_Ia"/>
</dbReference>
<dbReference type="GO" id="GO:0000049">
    <property type="term" value="F:tRNA binding"/>
    <property type="evidence" value="ECO:0007669"/>
    <property type="project" value="InterPro"/>
</dbReference>
<dbReference type="GO" id="GO:0005739">
    <property type="term" value="C:mitochondrion"/>
    <property type="evidence" value="ECO:0007669"/>
    <property type="project" value="TreeGrafter"/>
</dbReference>
<dbReference type="InterPro" id="IPR033708">
    <property type="entry name" value="Anticodon_Ile_BEm"/>
</dbReference>
<dbReference type="Pfam" id="PF00133">
    <property type="entry name" value="tRNA-synt_1"/>
    <property type="match status" value="1"/>
</dbReference>
<evidence type="ECO:0000256" key="1">
    <source>
        <dbReference type="ARBA" id="ARBA00005594"/>
    </source>
</evidence>
<accession>A0AAW0TK81</accession>
<feature type="domain" description="Methionyl/Valyl/Leucyl/Isoleucyl-tRNA synthetase anticodon-binding" evidence="10">
    <location>
        <begin position="409"/>
        <end position="517"/>
    </location>
</feature>
<dbReference type="GO" id="GO:0032543">
    <property type="term" value="P:mitochondrial translation"/>
    <property type="evidence" value="ECO:0007669"/>
    <property type="project" value="TreeGrafter"/>
</dbReference>
<dbReference type="GO" id="GO:0002161">
    <property type="term" value="F:aminoacyl-tRNA deacylase activity"/>
    <property type="evidence" value="ECO:0007669"/>
    <property type="project" value="InterPro"/>
</dbReference>
<keyword evidence="3" id="KW-0436">Ligase</keyword>
<comment type="similarity">
    <text evidence="1">Belongs to the class-I aminoacyl-tRNA synthetase family.</text>
</comment>
<dbReference type="Gene3D" id="3.40.50.620">
    <property type="entry name" value="HUPs"/>
    <property type="match status" value="1"/>
</dbReference>
<dbReference type="InterPro" id="IPR050081">
    <property type="entry name" value="Ile-tRNA_ligase"/>
</dbReference>
<dbReference type="PANTHER" id="PTHR42765">
    <property type="entry name" value="SOLEUCYL-TRNA SYNTHETASE"/>
    <property type="match status" value="1"/>
</dbReference>
<dbReference type="CDD" id="cd07960">
    <property type="entry name" value="Anticodon_Ia_Ile_BEm"/>
    <property type="match status" value="1"/>
</dbReference>
<evidence type="ECO:0000256" key="5">
    <source>
        <dbReference type="ARBA" id="ARBA00022840"/>
    </source>
</evidence>
<dbReference type="EC" id="6.1.1.5" evidence="2"/>
<keyword evidence="4" id="KW-0547">Nucleotide-binding</keyword>
<dbReference type="InterPro" id="IPR009008">
    <property type="entry name" value="Val/Leu/Ile-tRNA-synth_edit"/>
</dbReference>
<reference evidence="11 12" key="1">
    <citation type="submission" date="2023-03" db="EMBL/GenBank/DDBJ databases">
        <title>High-quality genome of Scylla paramamosain provides insights in environmental adaptation.</title>
        <authorList>
            <person name="Zhang L."/>
        </authorList>
    </citation>
    <scope>NUCLEOTIDE SEQUENCE [LARGE SCALE GENOMIC DNA]</scope>
    <source>
        <strain evidence="11">LZ_2023a</strain>
        <tissue evidence="11">Muscle</tissue>
    </source>
</reference>
<organism evidence="11 12">
    <name type="scientific">Scylla paramamosain</name>
    <name type="common">Mud crab</name>
    <dbReference type="NCBI Taxonomy" id="85552"/>
    <lineage>
        <taxon>Eukaryota</taxon>
        <taxon>Metazoa</taxon>
        <taxon>Ecdysozoa</taxon>
        <taxon>Arthropoda</taxon>
        <taxon>Crustacea</taxon>
        <taxon>Multicrustacea</taxon>
        <taxon>Malacostraca</taxon>
        <taxon>Eumalacostraca</taxon>
        <taxon>Eucarida</taxon>
        <taxon>Decapoda</taxon>
        <taxon>Pleocyemata</taxon>
        <taxon>Brachyura</taxon>
        <taxon>Eubrachyura</taxon>
        <taxon>Portunoidea</taxon>
        <taxon>Portunidae</taxon>
        <taxon>Portuninae</taxon>
        <taxon>Scylla</taxon>
    </lineage>
</organism>
<evidence type="ECO:0000259" key="10">
    <source>
        <dbReference type="Pfam" id="PF08264"/>
    </source>
</evidence>
<dbReference type="AlphaFoldDB" id="A0AAW0TK81"/>
<comment type="caution">
    <text evidence="11">The sequence shown here is derived from an EMBL/GenBank/DDBJ whole genome shotgun (WGS) entry which is preliminary data.</text>
</comment>
<name>A0AAW0TK81_SCYPA</name>
<dbReference type="GO" id="GO:0006428">
    <property type="term" value="P:isoleucyl-tRNA aminoacylation"/>
    <property type="evidence" value="ECO:0007669"/>
    <property type="project" value="InterPro"/>
</dbReference>
<dbReference type="Gene3D" id="1.10.730.20">
    <property type="match status" value="1"/>
</dbReference>
<dbReference type="SUPFAM" id="SSF47323">
    <property type="entry name" value="Anticodon-binding domain of a subclass of class I aminoacyl-tRNA synthetases"/>
    <property type="match status" value="1"/>
</dbReference>
<evidence type="ECO:0000313" key="12">
    <source>
        <dbReference type="Proteomes" id="UP001487740"/>
    </source>
</evidence>
<protein>
    <recommendedName>
        <fullName evidence="2">isoleucine--tRNA ligase</fullName>
        <ecNumber evidence="2">6.1.1.5</ecNumber>
    </recommendedName>
    <alternativeName>
        <fullName evidence="8">Isoleucyl-tRNA synthetase</fullName>
    </alternativeName>
</protein>
<evidence type="ECO:0000256" key="3">
    <source>
        <dbReference type="ARBA" id="ARBA00022598"/>
    </source>
</evidence>
<keyword evidence="12" id="KW-1185">Reference proteome</keyword>
<dbReference type="Proteomes" id="UP001487740">
    <property type="component" value="Unassembled WGS sequence"/>
</dbReference>
<dbReference type="GO" id="GO:0005524">
    <property type="term" value="F:ATP binding"/>
    <property type="evidence" value="ECO:0007669"/>
    <property type="project" value="UniProtKB-KW"/>
</dbReference>
<feature type="domain" description="Aminoacyl-tRNA synthetase class Ia" evidence="9">
    <location>
        <begin position="128"/>
        <end position="353"/>
    </location>
</feature>
<dbReference type="SUPFAM" id="SSF50677">
    <property type="entry name" value="ValRS/IleRS/LeuRS editing domain"/>
    <property type="match status" value="1"/>
</dbReference>
<dbReference type="PANTHER" id="PTHR42765:SF1">
    <property type="entry name" value="ISOLEUCINE--TRNA LIGASE, MITOCHONDRIAL"/>
    <property type="match status" value="1"/>
</dbReference>
<evidence type="ECO:0000256" key="7">
    <source>
        <dbReference type="ARBA" id="ARBA00023146"/>
    </source>
</evidence>
<evidence type="ECO:0000259" key="9">
    <source>
        <dbReference type="Pfam" id="PF00133"/>
    </source>
</evidence>
<dbReference type="PRINTS" id="PR00984">
    <property type="entry name" value="TRNASYNTHILE"/>
</dbReference>
<evidence type="ECO:0000256" key="6">
    <source>
        <dbReference type="ARBA" id="ARBA00022917"/>
    </source>
</evidence>
<evidence type="ECO:0000256" key="2">
    <source>
        <dbReference type="ARBA" id="ARBA00013165"/>
    </source>
</evidence>
<proteinExistence type="inferred from homology"/>
<dbReference type="FunFam" id="3.40.50.620:FF:000128">
    <property type="entry name" value="Isoleucyl-tRNA synthetase 2, mitochondrial"/>
    <property type="match status" value="1"/>
</dbReference>
<keyword evidence="5" id="KW-0067">ATP-binding</keyword>
<dbReference type="InterPro" id="IPR013155">
    <property type="entry name" value="M/V/L/I-tRNA-synth_anticd-bd"/>
</dbReference>
<evidence type="ECO:0000313" key="11">
    <source>
        <dbReference type="EMBL" id="KAK8387796.1"/>
    </source>
</evidence>
<dbReference type="EMBL" id="JARAKH010000029">
    <property type="protein sequence ID" value="KAK8387796.1"/>
    <property type="molecule type" value="Genomic_DNA"/>
</dbReference>
<dbReference type="InterPro" id="IPR014729">
    <property type="entry name" value="Rossmann-like_a/b/a_fold"/>
</dbReference>
<dbReference type="InterPro" id="IPR002301">
    <property type="entry name" value="Ile-tRNA-ligase"/>
</dbReference>
<dbReference type="Gene3D" id="3.90.740.10">
    <property type="entry name" value="Valyl/Leucyl/Isoleucyl-tRNA synthetase, editing domain"/>
    <property type="match status" value="1"/>
</dbReference>
<dbReference type="SUPFAM" id="SSF52374">
    <property type="entry name" value="Nucleotidylyl transferase"/>
    <property type="match status" value="1"/>
</dbReference>
<evidence type="ECO:0000256" key="8">
    <source>
        <dbReference type="ARBA" id="ARBA00032665"/>
    </source>
</evidence>
<dbReference type="GO" id="GO:0004822">
    <property type="term" value="F:isoleucine-tRNA ligase activity"/>
    <property type="evidence" value="ECO:0007669"/>
    <property type="project" value="UniProtKB-EC"/>
</dbReference>
<evidence type="ECO:0000256" key="4">
    <source>
        <dbReference type="ARBA" id="ARBA00022741"/>
    </source>
</evidence>